<protein>
    <submittedName>
        <fullName evidence="2">Uncharacterized protein</fullName>
    </submittedName>
</protein>
<evidence type="ECO:0000256" key="1">
    <source>
        <dbReference type="SAM" id="MobiDB-lite"/>
    </source>
</evidence>
<dbReference type="EMBL" id="JAYWIO010000003">
    <property type="protein sequence ID" value="KAK7275802.1"/>
    <property type="molecule type" value="Genomic_DNA"/>
</dbReference>
<sequence length="149" mass="16623">MAAFMAVETAKALDFNLYIFSHYATGWTYGMWVAFVELEPDPTAATATATITPTATATIIAINNRSTVAKCRCNHREHRTQPQSSLRSKREGERRRPPSPSLQPPPPTSPPLTMCFYAITLVQSVFKFCFETGFSGCRFPSVFRTDSFT</sequence>
<feature type="compositionally biased region" description="Pro residues" evidence="1">
    <location>
        <begin position="98"/>
        <end position="108"/>
    </location>
</feature>
<dbReference type="AlphaFoldDB" id="A0AAN9FG71"/>
<gene>
    <name evidence="2" type="ORF">RIF29_16926</name>
</gene>
<comment type="caution">
    <text evidence="2">The sequence shown here is derived from an EMBL/GenBank/DDBJ whole genome shotgun (WGS) entry which is preliminary data.</text>
</comment>
<organism evidence="2 3">
    <name type="scientific">Crotalaria pallida</name>
    <name type="common">Smooth rattlebox</name>
    <name type="synonym">Crotalaria striata</name>
    <dbReference type="NCBI Taxonomy" id="3830"/>
    <lineage>
        <taxon>Eukaryota</taxon>
        <taxon>Viridiplantae</taxon>
        <taxon>Streptophyta</taxon>
        <taxon>Embryophyta</taxon>
        <taxon>Tracheophyta</taxon>
        <taxon>Spermatophyta</taxon>
        <taxon>Magnoliopsida</taxon>
        <taxon>eudicotyledons</taxon>
        <taxon>Gunneridae</taxon>
        <taxon>Pentapetalae</taxon>
        <taxon>rosids</taxon>
        <taxon>fabids</taxon>
        <taxon>Fabales</taxon>
        <taxon>Fabaceae</taxon>
        <taxon>Papilionoideae</taxon>
        <taxon>50 kb inversion clade</taxon>
        <taxon>genistoids sensu lato</taxon>
        <taxon>core genistoids</taxon>
        <taxon>Crotalarieae</taxon>
        <taxon>Crotalaria</taxon>
    </lineage>
</organism>
<proteinExistence type="predicted"/>
<reference evidence="2 3" key="1">
    <citation type="submission" date="2024-01" db="EMBL/GenBank/DDBJ databases">
        <title>The genomes of 5 underutilized Papilionoideae crops provide insights into root nodulation and disease resistanc.</title>
        <authorList>
            <person name="Yuan L."/>
        </authorList>
    </citation>
    <scope>NUCLEOTIDE SEQUENCE [LARGE SCALE GENOMIC DNA]</scope>
    <source>
        <strain evidence="2">ZHUSHIDOU_FW_LH</strain>
        <tissue evidence="2">Leaf</tissue>
    </source>
</reference>
<keyword evidence="3" id="KW-1185">Reference proteome</keyword>
<dbReference type="Proteomes" id="UP001372338">
    <property type="component" value="Unassembled WGS sequence"/>
</dbReference>
<evidence type="ECO:0000313" key="3">
    <source>
        <dbReference type="Proteomes" id="UP001372338"/>
    </source>
</evidence>
<feature type="region of interest" description="Disordered" evidence="1">
    <location>
        <begin position="72"/>
        <end position="108"/>
    </location>
</feature>
<evidence type="ECO:0000313" key="2">
    <source>
        <dbReference type="EMBL" id="KAK7275802.1"/>
    </source>
</evidence>
<name>A0AAN9FG71_CROPI</name>
<accession>A0AAN9FG71</accession>